<dbReference type="EMBL" id="JAWXXV010000001">
    <property type="protein sequence ID" value="MDX5985344.1"/>
    <property type="molecule type" value="Genomic_DNA"/>
</dbReference>
<evidence type="ECO:0000313" key="3">
    <source>
        <dbReference type="EMBL" id="MDX5985344.1"/>
    </source>
</evidence>
<reference evidence="3 4" key="1">
    <citation type="submission" date="2023-11" db="EMBL/GenBank/DDBJ databases">
        <title>MicrobeMod: A computational toolkit for identifying prokaryotic methylation and restriction-modification with nanopore sequencing.</title>
        <authorList>
            <person name="Crits-Christoph A."/>
            <person name="Kang S.C."/>
            <person name="Lee H."/>
            <person name="Ostrov N."/>
        </authorList>
    </citation>
    <scope>NUCLEOTIDE SEQUENCE [LARGE SCALE GENOMIC DNA]</scope>
    <source>
        <strain evidence="3 4">ATCC 14820</strain>
    </source>
</reference>
<comment type="caution">
    <text evidence="3">The sequence shown here is derived from an EMBL/GenBank/DDBJ whole genome shotgun (WGS) entry which is preliminary data.</text>
</comment>
<proteinExistence type="inferred from homology"/>
<feature type="region of interest" description="Disordered" evidence="2">
    <location>
        <begin position="1"/>
        <end position="32"/>
    </location>
</feature>
<dbReference type="InterPro" id="IPR007607">
    <property type="entry name" value="BacA/B"/>
</dbReference>
<gene>
    <name evidence="3" type="ORF">SIL82_13890</name>
</gene>
<evidence type="ECO:0000256" key="1">
    <source>
        <dbReference type="ARBA" id="ARBA00044755"/>
    </source>
</evidence>
<keyword evidence="4" id="KW-1185">Reference proteome</keyword>
<protein>
    <submittedName>
        <fullName evidence="3">Polymer-forming cytoskeletal protein</fullName>
    </submittedName>
</protein>
<dbReference type="Pfam" id="PF04519">
    <property type="entry name" value="Bactofilin"/>
    <property type="match status" value="1"/>
</dbReference>
<name>A0ABU4PPL4_9SPHN</name>
<dbReference type="PANTHER" id="PTHR35024">
    <property type="entry name" value="HYPOTHETICAL CYTOSOLIC PROTEIN"/>
    <property type="match status" value="1"/>
</dbReference>
<dbReference type="RefSeq" id="WP_010408334.1">
    <property type="nucleotide sequence ID" value="NZ_JAWXXV010000001.1"/>
</dbReference>
<organism evidence="3 4">
    <name type="scientific">Sphingomonas echinoides</name>
    <dbReference type="NCBI Taxonomy" id="59803"/>
    <lineage>
        <taxon>Bacteria</taxon>
        <taxon>Pseudomonadati</taxon>
        <taxon>Pseudomonadota</taxon>
        <taxon>Alphaproteobacteria</taxon>
        <taxon>Sphingomonadales</taxon>
        <taxon>Sphingomonadaceae</taxon>
        <taxon>Sphingomonas</taxon>
    </lineage>
</organism>
<evidence type="ECO:0000313" key="4">
    <source>
        <dbReference type="Proteomes" id="UP001279660"/>
    </source>
</evidence>
<sequence>MAIFTSSSRGDRDAGPGLPPAPPMPQSANGKRGMFSVIGPDMVITGNIAATADLHIDGRVDGDVHCANLVQGNDSRINGAVTAEIARLAGAIEGSVSVRQLTIERAARIIGDVEYESIAIETGASIDGRLKHIAADSGTRAFDRTPPVTAKRDDDVVQFTTAPTAA</sequence>
<comment type="similarity">
    <text evidence="1">Belongs to the bactofilin family.</text>
</comment>
<dbReference type="Proteomes" id="UP001279660">
    <property type="component" value="Unassembled WGS sequence"/>
</dbReference>
<accession>A0ABU4PPL4</accession>
<dbReference type="PANTHER" id="PTHR35024:SF4">
    <property type="entry name" value="POLYMER-FORMING CYTOSKELETAL PROTEIN"/>
    <property type="match status" value="1"/>
</dbReference>
<evidence type="ECO:0000256" key="2">
    <source>
        <dbReference type="SAM" id="MobiDB-lite"/>
    </source>
</evidence>